<dbReference type="RefSeq" id="WP_069307036.1">
    <property type="nucleotide sequence ID" value="NZ_MCRJ01000056.1"/>
</dbReference>
<dbReference type="AlphaFoldDB" id="A0A1E3H1U3"/>
<proteinExistence type="inferred from homology"/>
<dbReference type="EMBL" id="MCRJ01000056">
    <property type="protein sequence ID" value="ODN70264.1"/>
    <property type="molecule type" value="Genomic_DNA"/>
</dbReference>
<keyword evidence="6 8" id="KW-0326">Glycosidase</keyword>
<reference evidence="8 9" key="1">
    <citation type="submission" date="2016-07" db="EMBL/GenBank/DDBJ databases">
        <title>Draft Genome Sequence of Methylobrevis pamukkalensis PK2.</title>
        <authorList>
            <person name="Vasilenko O.V."/>
            <person name="Doronina N.V."/>
            <person name="Shmareva M.N."/>
            <person name="Tarlachkov S.V."/>
            <person name="Mustakhimov I."/>
            <person name="Trotsenko Y.A."/>
        </authorList>
    </citation>
    <scope>NUCLEOTIDE SEQUENCE [LARGE SCALE GENOMIC DNA]</scope>
    <source>
        <strain evidence="8 9">PK2</strain>
    </source>
</reference>
<dbReference type="Gene3D" id="2.60.40.10">
    <property type="entry name" value="Immunoglobulins"/>
    <property type="match status" value="1"/>
</dbReference>
<dbReference type="InterPro" id="IPR001764">
    <property type="entry name" value="Glyco_hydro_3_N"/>
</dbReference>
<feature type="domain" description="Fibronectin type III-like" evidence="7">
    <location>
        <begin position="659"/>
        <end position="732"/>
    </location>
</feature>
<dbReference type="EC" id="3.2.1.21" evidence="3"/>
<evidence type="ECO:0000256" key="5">
    <source>
        <dbReference type="ARBA" id="ARBA00022801"/>
    </source>
</evidence>
<sequence>MSGRIDDLLARMTLAEKIGQLNLVTPGGDTLTGSVANADVAGKVRAGAIGSIFGVKSREAMRAFQDLAMETRLKIPLMFAEDVIHGYRTIFPIPLALAASFDMDLVARAARVSAVEASGMGIDQAYAPMIDVCRDPRWGRIAESPGEDPHLAARFSEALVRGFQGDDLACPESVMACLKHFVGYGAATGGRDYDRADMSPTELHDVYLPPFQAGVAAGAGSIMAAFHALNGVPMHTHAGLLRGVLRHAWGFDGPVVADYTGVMELTYHGIAGDLAAAAVKGLVGGVDMDMVSEAYVRHLADAVAEGRLDPALVDEACRRVLAAKERLGLLDDPYLRIGAAGRPPVALLSAAHRQAAREAVADSCVLLKNEDGLLPLAQGCNVALSGPLADDSVNMNGTWAVCGDWRDAVPLTAGLGNRCRFTLARGANITDEAWLAARLNVHDSGPALSATIDGRSPEQLIAEAVAQARDADVALAVVGEAREYAGESSSRTDLRLAPGQVALLKALKATGKPVVAVVMTGRPLVLTDIVDHCDAILIAWFGGTESGHGIADVLFGAAEPGGRLPATFPWHEGQIPVFHARLPTGRPFPGRFQKFRSGYVDVPEGIRHDDGLYPFGFGLSYTQFAFGAPQPEKTQLSGIGDRLRVTVPVTNTGARTGSAVVQLYIGDPLASRSRPLRELKGFAKLTLAPGEHADATFELTSDDLSFSVAESVGDVRRAFEPGRFIVGAGPDPWNLSETAIDWLA</sequence>
<evidence type="ECO:0000256" key="6">
    <source>
        <dbReference type="ARBA" id="ARBA00023295"/>
    </source>
</evidence>
<dbReference type="InterPro" id="IPR026891">
    <property type="entry name" value="Fn3-like"/>
</dbReference>
<dbReference type="SUPFAM" id="SSF52279">
    <property type="entry name" value="Beta-D-glucan exohydrolase, C-terminal domain"/>
    <property type="match status" value="1"/>
</dbReference>
<keyword evidence="4" id="KW-0732">Signal</keyword>
<dbReference type="GO" id="GO:0008422">
    <property type="term" value="F:beta-glucosidase activity"/>
    <property type="evidence" value="ECO:0007669"/>
    <property type="project" value="UniProtKB-EC"/>
</dbReference>
<evidence type="ECO:0000313" key="8">
    <source>
        <dbReference type="EMBL" id="ODN70264.1"/>
    </source>
</evidence>
<dbReference type="InterPro" id="IPR013783">
    <property type="entry name" value="Ig-like_fold"/>
</dbReference>
<evidence type="ECO:0000313" key="9">
    <source>
        <dbReference type="Proteomes" id="UP000094622"/>
    </source>
</evidence>
<dbReference type="GO" id="GO:0009251">
    <property type="term" value="P:glucan catabolic process"/>
    <property type="evidence" value="ECO:0007669"/>
    <property type="project" value="TreeGrafter"/>
</dbReference>
<dbReference type="PRINTS" id="PR00133">
    <property type="entry name" value="GLHYDRLASE3"/>
</dbReference>
<dbReference type="InterPro" id="IPR036881">
    <property type="entry name" value="Glyco_hydro_3_C_sf"/>
</dbReference>
<protein>
    <recommendedName>
        <fullName evidence="3">beta-glucosidase</fullName>
        <ecNumber evidence="3">3.2.1.21</ecNumber>
    </recommendedName>
</protein>
<dbReference type="InterPro" id="IPR002772">
    <property type="entry name" value="Glyco_hydro_3_C"/>
</dbReference>
<dbReference type="PANTHER" id="PTHR30620">
    <property type="entry name" value="PERIPLASMIC BETA-GLUCOSIDASE-RELATED"/>
    <property type="match status" value="1"/>
</dbReference>
<comment type="catalytic activity">
    <reaction evidence="1">
        <text>Hydrolysis of terminal, non-reducing beta-D-glucosyl residues with release of beta-D-glucose.</text>
        <dbReference type="EC" id="3.2.1.21"/>
    </reaction>
</comment>
<comment type="similarity">
    <text evidence="2">Belongs to the glycosyl hydrolase 3 family.</text>
</comment>
<dbReference type="PATRIC" id="fig|1439726.3.peg.2543"/>
<dbReference type="InterPro" id="IPR036962">
    <property type="entry name" value="Glyco_hydro_3_N_sf"/>
</dbReference>
<evidence type="ECO:0000259" key="7">
    <source>
        <dbReference type="SMART" id="SM01217"/>
    </source>
</evidence>
<dbReference type="SUPFAM" id="SSF51445">
    <property type="entry name" value="(Trans)glycosidases"/>
    <property type="match status" value="1"/>
</dbReference>
<keyword evidence="5 8" id="KW-0378">Hydrolase</keyword>
<evidence type="ECO:0000256" key="3">
    <source>
        <dbReference type="ARBA" id="ARBA00012744"/>
    </source>
</evidence>
<name>A0A1E3H1U3_9HYPH</name>
<dbReference type="OrthoDB" id="9781691at2"/>
<dbReference type="Pfam" id="PF00933">
    <property type="entry name" value="Glyco_hydro_3"/>
    <property type="match status" value="1"/>
</dbReference>
<dbReference type="Gene3D" id="3.40.50.1700">
    <property type="entry name" value="Glycoside hydrolase family 3 C-terminal domain"/>
    <property type="match status" value="1"/>
</dbReference>
<dbReference type="FunFam" id="3.20.20.300:FF:000005">
    <property type="entry name" value="Periplasmic beta-glucosidase"/>
    <property type="match status" value="1"/>
</dbReference>
<comment type="caution">
    <text evidence="8">The sequence shown here is derived from an EMBL/GenBank/DDBJ whole genome shotgun (WGS) entry which is preliminary data.</text>
</comment>
<dbReference type="InterPro" id="IPR051915">
    <property type="entry name" value="Cellulose_Degrad_GH3"/>
</dbReference>
<accession>A0A1E3H1U3</accession>
<evidence type="ECO:0000256" key="4">
    <source>
        <dbReference type="ARBA" id="ARBA00022729"/>
    </source>
</evidence>
<dbReference type="Pfam" id="PF01915">
    <property type="entry name" value="Glyco_hydro_3_C"/>
    <property type="match status" value="1"/>
</dbReference>
<dbReference type="PANTHER" id="PTHR30620:SF16">
    <property type="entry name" value="LYSOSOMAL BETA GLUCOSIDASE"/>
    <property type="match status" value="1"/>
</dbReference>
<keyword evidence="9" id="KW-1185">Reference proteome</keyword>
<dbReference type="Proteomes" id="UP000094622">
    <property type="component" value="Unassembled WGS sequence"/>
</dbReference>
<gene>
    <name evidence="8" type="primary">bglX</name>
    <name evidence="8" type="ORF">A6302_02417</name>
</gene>
<dbReference type="SMART" id="SM01217">
    <property type="entry name" value="Fn3_like"/>
    <property type="match status" value="1"/>
</dbReference>
<organism evidence="8 9">
    <name type="scientific">Methylobrevis pamukkalensis</name>
    <dbReference type="NCBI Taxonomy" id="1439726"/>
    <lineage>
        <taxon>Bacteria</taxon>
        <taxon>Pseudomonadati</taxon>
        <taxon>Pseudomonadota</taxon>
        <taxon>Alphaproteobacteria</taxon>
        <taxon>Hyphomicrobiales</taxon>
        <taxon>Pleomorphomonadaceae</taxon>
        <taxon>Methylobrevis</taxon>
    </lineage>
</organism>
<dbReference type="InterPro" id="IPR017853">
    <property type="entry name" value="GH"/>
</dbReference>
<evidence type="ECO:0000256" key="2">
    <source>
        <dbReference type="ARBA" id="ARBA00005336"/>
    </source>
</evidence>
<dbReference type="Pfam" id="PF14310">
    <property type="entry name" value="Fn3-like"/>
    <property type="match status" value="1"/>
</dbReference>
<dbReference type="NCBIfam" id="NF011678">
    <property type="entry name" value="PRK15098.1"/>
    <property type="match status" value="1"/>
</dbReference>
<evidence type="ECO:0000256" key="1">
    <source>
        <dbReference type="ARBA" id="ARBA00000448"/>
    </source>
</evidence>
<dbReference type="Gene3D" id="3.20.20.300">
    <property type="entry name" value="Glycoside hydrolase, family 3, N-terminal domain"/>
    <property type="match status" value="1"/>
</dbReference>